<feature type="region of interest" description="Disordered" evidence="1">
    <location>
        <begin position="88"/>
        <end position="119"/>
    </location>
</feature>
<feature type="non-terminal residue" evidence="2">
    <location>
        <position position="1"/>
    </location>
</feature>
<reference evidence="2" key="1">
    <citation type="submission" date="2014-12" db="EMBL/GenBank/DDBJ databases">
        <title>Insight into the proteome of Arion vulgaris.</title>
        <authorList>
            <person name="Aradska J."/>
            <person name="Bulat T."/>
            <person name="Smidak R."/>
            <person name="Sarate P."/>
            <person name="Gangsoo J."/>
            <person name="Sialana F."/>
            <person name="Bilban M."/>
            <person name="Lubec G."/>
        </authorList>
    </citation>
    <scope>NUCLEOTIDE SEQUENCE</scope>
    <source>
        <tissue evidence="2">Skin</tissue>
    </source>
</reference>
<protein>
    <submittedName>
        <fullName evidence="2">Uncharacterized protein</fullName>
    </submittedName>
</protein>
<sequence length="119" mass="12624">SSCASHSNSVCVAETLIQMANGKMVFTSTGHDKSQQPNLSHNYSQQTVKLSSDSVSKPMVAHSVEQAISHKSTFMPLHVVTGSDLGESMSPITSQTTSNSLCPVLSSPSYLESPITPNK</sequence>
<organism evidence="2">
    <name type="scientific">Arion vulgaris</name>
    <dbReference type="NCBI Taxonomy" id="1028688"/>
    <lineage>
        <taxon>Eukaryota</taxon>
        <taxon>Metazoa</taxon>
        <taxon>Spiralia</taxon>
        <taxon>Lophotrochozoa</taxon>
        <taxon>Mollusca</taxon>
        <taxon>Gastropoda</taxon>
        <taxon>Heterobranchia</taxon>
        <taxon>Euthyneura</taxon>
        <taxon>Panpulmonata</taxon>
        <taxon>Eupulmonata</taxon>
        <taxon>Stylommatophora</taxon>
        <taxon>Helicina</taxon>
        <taxon>Arionoidea</taxon>
        <taxon>Arionidae</taxon>
        <taxon>Arion</taxon>
    </lineage>
</organism>
<name>A0A0B6YGQ2_9EUPU</name>
<evidence type="ECO:0000256" key="1">
    <source>
        <dbReference type="SAM" id="MobiDB-lite"/>
    </source>
</evidence>
<evidence type="ECO:0000313" key="2">
    <source>
        <dbReference type="EMBL" id="CEK55418.1"/>
    </source>
</evidence>
<dbReference type="AlphaFoldDB" id="A0A0B6YGQ2"/>
<accession>A0A0B6YGQ2</accession>
<feature type="non-terminal residue" evidence="2">
    <location>
        <position position="119"/>
    </location>
</feature>
<gene>
    <name evidence="2" type="primary">ORF25160</name>
</gene>
<proteinExistence type="predicted"/>
<dbReference type="EMBL" id="HACG01008553">
    <property type="protein sequence ID" value="CEK55418.1"/>
    <property type="molecule type" value="Transcribed_RNA"/>
</dbReference>
<feature type="compositionally biased region" description="Polar residues" evidence="1">
    <location>
        <begin position="90"/>
        <end position="119"/>
    </location>
</feature>